<keyword evidence="4" id="KW-1185">Reference proteome</keyword>
<dbReference type="RefSeq" id="WP_204712024.1">
    <property type="nucleotide sequence ID" value="NZ_JBHSZV010000045.1"/>
</dbReference>
<dbReference type="Proteomes" id="UP001596410">
    <property type="component" value="Unassembled WGS sequence"/>
</dbReference>
<feature type="transmembrane region" description="Helical" evidence="1">
    <location>
        <begin position="20"/>
        <end position="36"/>
    </location>
</feature>
<evidence type="ECO:0000256" key="1">
    <source>
        <dbReference type="SAM" id="Phobius"/>
    </source>
</evidence>
<feature type="transmembrane region" description="Helical" evidence="1">
    <location>
        <begin position="211"/>
        <end position="233"/>
    </location>
</feature>
<dbReference type="Pfam" id="PF17820">
    <property type="entry name" value="PDZ_6"/>
    <property type="match status" value="1"/>
</dbReference>
<feature type="transmembrane region" description="Helical" evidence="1">
    <location>
        <begin position="134"/>
        <end position="158"/>
    </location>
</feature>
<feature type="transmembrane region" description="Helical" evidence="1">
    <location>
        <begin position="57"/>
        <end position="77"/>
    </location>
</feature>
<dbReference type="Gene3D" id="2.30.42.10">
    <property type="match status" value="1"/>
</dbReference>
<dbReference type="SUPFAM" id="SSF50156">
    <property type="entry name" value="PDZ domain-like"/>
    <property type="match status" value="1"/>
</dbReference>
<accession>A0ABW2EPK7</accession>
<comment type="caution">
    <text evidence="3">The sequence shown here is derived from an EMBL/GenBank/DDBJ whole genome shotgun (WGS) entry which is preliminary data.</text>
</comment>
<sequence>MENWLNEFMQGLLRLLTQPLLYWSILLLFFISLRRMKQERKSFGTRVYDVFTEGRSTWRISLIAGSIVSVFAIGSGLVLNTEFLLLLAGVTILLSLPFKLTRLSPAYTLGFSILLVWGVSFIPTGTFLENYSSALTAISLPGVAMLLSILLIVEGVILTKTSSRRTFPERIQGNRGKKVGQHRVKKLALIPMVSLIPAGMIEPFAPWWPFFYIGENSFGLVLFPILLGYEWIARAQSPKLAAIQLGRQTITLAGLSLVIAVGSFFLPVLAFVAVLVTMIGRFIIYAIHHSKEKNQPYFTEDHRGVRILGTIPGSPADQMDLLPGELIVNVNGIAVTSVHEFYEALQMNRALTKVEVKDFRGENRFLQRAMYEGEHHELGVLFVQEVTYQSLAQ</sequence>
<proteinExistence type="predicted"/>
<evidence type="ECO:0000313" key="4">
    <source>
        <dbReference type="Proteomes" id="UP001596410"/>
    </source>
</evidence>
<gene>
    <name evidence="3" type="ORF">ACFQIC_16025</name>
</gene>
<dbReference type="InterPro" id="IPR036034">
    <property type="entry name" value="PDZ_sf"/>
</dbReference>
<feature type="transmembrane region" description="Helical" evidence="1">
    <location>
        <begin position="187"/>
        <end position="205"/>
    </location>
</feature>
<organism evidence="3 4">
    <name type="scientific">Halobacillus seohaensis</name>
    <dbReference type="NCBI Taxonomy" id="447421"/>
    <lineage>
        <taxon>Bacteria</taxon>
        <taxon>Bacillati</taxon>
        <taxon>Bacillota</taxon>
        <taxon>Bacilli</taxon>
        <taxon>Bacillales</taxon>
        <taxon>Bacillaceae</taxon>
        <taxon>Halobacillus</taxon>
    </lineage>
</organism>
<feature type="domain" description="PDZ" evidence="2">
    <location>
        <begin position="311"/>
        <end position="356"/>
    </location>
</feature>
<feature type="transmembrane region" description="Helical" evidence="1">
    <location>
        <begin position="107"/>
        <end position="128"/>
    </location>
</feature>
<protein>
    <submittedName>
        <fullName evidence="3">PDZ domain-containing protein</fullName>
    </submittedName>
</protein>
<dbReference type="InterPro" id="IPR041489">
    <property type="entry name" value="PDZ_6"/>
</dbReference>
<keyword evidence="1" id="KW-1133">Transmembrane helix</keyword>
<dbReference type="EMBL" id="JBHSZV010000045">
    <property type="protein sequence ID" value="MFC7063323.1"/>
    <property type="molecule type" value="Genomic_DNA"/>
</dbReference>
<keyword evidence="1" id="KW-0472">Membrane</keyword>
<reference evidence="4" key="1">
    <citation type="journal article" date="2019" name="Int. J. Syst. Evol. Microbiol.">
        <title>The Global Catalogue of Microorganisms (GCM) 10K type strain sequencing project: providing services to taxonomists for standard genome sequencing and annotation.</title>
        <authorList>
            <consortium name="The Broad Institute Genomics Platform"/>
            <consortium name="The Broad Institute Genome Sequencing Center for Infectious Disease"/>
            <person name="Wu L."/>
            <person name="Ma J."/>
        </authorList>
    </citation>
    <scope>NUCLEOTIDE SEQUENCE [LARGE SCALE GENOMIC DNA]</scope>
    <source>
        <strain evidence="4">CGMCC 4.1621</strain>
    </source>
</reference>
<evidence type="ECO:0000259" key="2">
    <source>
        <dbReference type="Pfam" id="PF17820"/>
    </source>
</evidence>
<evidence type="ECO:0000313" key="3">
    <source>
        <dbReference type="EMBL" id="MFC7063323.1"/>
    </source>
</evidence>
<feature type="transmembrane region" description="Helical" evidence="1">
    <location>
        <begin position="83"/>
        <end position="100"/>
    </location>
</feature>
<keyword evidence="1" id="KW-0812">Transmembrane</keyword>
<name>A0ABW2EPK7_9BACI</name>